<protein>
    <submittedName>
        <fullName evidence="7">Uncharacterized protein</fullName>
    </submittedName>
</protein>
<comment type="caution">
    <text evidence="7">The sequence shown here is derived from an EMBL/GenBank/DDBJ whole genome shotgun (WGS) entry which is preliminary data.</text>
</comment>
<gene>
    <name evidence="7" type="ORF">C4B25_00710</name>
</gene>
<reference evidence="7 8" key="1">
    <citation type="submission" date="2018-02" db="EMBL/GenBank/DDBJ databases">
        <title>Mycoplasma marinum and Mycoplasma todarodis sp. nov., moderately halophilic and psychrotolerant mycoplasmas isolated from cephalopods.</title>
        <authorList>
            <person name="Viver T."/>
        </authorList>
    </citation>
    <scope>NUCLEOTIDE SEQUENCE [LARGE SCALE GENOMIC DNA]</scope>
    <source>
        <strain evidence="7 8">5H</strain>
    </source>
</reference>
<evidence type="ECO:0000256" key="2">
    <source>
        <dbReference type="ARBA" id="ARBA00022475"/>
    </source>
</evidence>
<evidence type="ECO:0000256" key="5">
    <source>
        <dbReference type="ARBA" id="ARBA00023136"/>
    </source>
</evidence>
<evidence type="ECO:0000313" key="8">
    <source>
        <dbReference type="Proteomes" id="UP000291072"/>
    </source>
</evidence>
<evidence type="ECO:0000256" key="6">
    <source>
        <dbReference type="SAM" id="Phobius"/>
    </source>
</evidence>
<dbReference type="PANTHER" id="PTHR30250:SF11">
    <property type="entry name" value="O-ANTIGEN TRANSPORTER-RELATED"/>
    <property type="match status" value="1"/>
</dbReference>
<dbReference type="RefSeq" id="WP_131613146.1">
    <property type="nucleotide sequence ID" value="NZ_PSZP01000003.1"/>
</dbReference>
<name>A0A4R0XXQ9_9MOLU</name>
<proteinExistence type="predicted"/>
<feature type="transmembrane region" description="Helical" evidence="6">
    <location>
        <begin position="482"/>
        <end position="504"/>
    </location>
</feature>
<dbReference type="OrthoDB" id="8609648at2"/>
<keyword evidence="4 6" id="KW-1133">Transmembrane helix</keyword>
<keyword evidence="3 6" id="KW-0812">Transmembrane</keyword>
<feature type="transmembrane region" description="Helical" evidence="6">
    <location>
        <begin position="311"/>
        <end position="335"/>
    </location>
</feature>
<dbReference type="Proteomes" id="UP000291072">
    <property type="component" value="Unassembled WGS sequence"/>
</dbReference>
<accession>A0A4R0XXQ9</accession>
<sequence>MSSKQQTLKLDKEIHTERKHRNLNIVSGLAATLITAVLAFVFTFFLINHIGTTINGKQKLILTIVSYFSLAEGGMTIGIASKLYKPLRNGDHEEVTRIYNGMKKMYKIIGVFYIVIGIVGATAFSLVSSGVNDSSKTLFVFALFMINVIPGFLDYFFLARYVTLLQADNKSFLINMSLALFKILSYTTAICIVVFVFKEKDLITNTHDIKGIHETHTVSSTTLPINRKAVLALVAIGIVEFANIIVYAGVYILKRHYFHTMLVKEVKEVEKIHAIMLYTFIYKLSTMVVFSTDAITLSFASHDQSKSFLLLTLYSLYSSVVSIFKNIFVAMLDNTRSFVGRNMNSQKHKDKIIRDLYGTSILFACVIFISITVISPIAIDLVFTKNNYFMPSISLLLAATMFLYLLSTPSRIIVEAKGDFKGTWKIIAIEAVINLAISIGLVFKFTIYGVIIATIISMTFKLIAFEIYAYKKWGFTLFTKANSRWLLMILFTIAFVSVSQWWLITHYERGFDFTNGWMKTWLNPMQLFMIGVTGLISIWSMWFILFKKDKTKEKENETNSQETI</sequence>
<evidence type="ECO:0000256" key="1">
    <source>
        <dbReference type="ARBA" id="ARBA00004651"/>
    </source>
</evidence>
<feature type="transmembrane region" description="Helical" evidence="6">
    <location>
        <begin position="21"/>
        <end position="48"/>
    </location>
</feature>
<feature type="transmembrane region" description="Helical" evidence="6">
    <location>
        <begin position="274"/>
        <end position="299"/>
    </location>
</feature>
<feature type="transmembrane region" description="Helical" evidence="6">
    <location>
        <begin position="356"/>
        <end position="382"/>
    </location>
</feature>
<feature type="transmembrane region" description="Helical" evidence="6">
    <location>
        <begin position="426"/>
        <end position="443"/>
    </location>
</feature>
<organism evidence="7 8">
    <name type="scientific">Mycoplasma todarodis</name>
    <dbReference type="NCBI Taxonomy" id="1937191"/>
    <lineage>
        <taxon>Bacteria</taxon>
        <taxon>Bacillati</taxon>
        <taxon>Mycoplasmatota</taxon>
        <taxon>Mollicutes</taxon>
        <taxon>Mycoplasmataceae</taxon>
        <taxon>Mycoplasma</taxon>
    </lineage>
</organism>
<evidence type="ECO:0000256" key="3">
    <source>
        <dbReference type="ARBA" id="ARBA00022692"/>
    </source>
</evidence>
<evidence type="ECO:0000313" key="7">
    <source>
        <dbReference type="EMBL" id="TCG11825.1"/>
    </source>
</evidence>
<feature type="transmembrane region" description="Helical" evidence="6">
    <location>
        <begin position="229"/>
        <end position="253"/>
    </location>
</feature>
<dbReference type="PANTHER" id="PTHR30250">
    <property type="entry name" value="PST FAMILY PREDICTED COLANIC ACID TRANSPORTER"/>
    <property type="match status" value="1"/>
</dbReference>
<dbReference type="AlphaFoldDB" id="A0A4R0XXQ9"/>
<dbReference type="GO" id="GO:0005886">
    <property type="term" value="C:plasma membrane"/>
    <property type="evidence" value="ECO:0007669"/>
    <property type="project" value="UniProtKB-SubCell"/>
</dbReference>
<feature type="transmembrane region" description="Helical" evidence="6">
    <location>
        <begin position="388"/>
        <end position="406"/>
    </location>
</feature>
<dbReference type="InterPro" id="IPR050833">
    <property type="entry name" value="Poly_Biosynth_Transport"/>
</dbReference>
<feature type="transmembrane region" description="Helical" evidence="6">
    <location>
        <begin position="60"/>
        <end position="84"/>
    </location>
</feature>
<dbReference type="EMBL" id="PSZP01000003">
    <property type="protein sequence ID" value="TCG11825.1"/>
    <property type="molecule type" value="Genomic_DNA"/>
</dbReference>
<feature type="transmembrane region" description="Helical" evidence="6">
    <location>
        <begin position="105"/>
        <end position="126"/>
    </location>
</feature>
<keyword evidence="2" id="KW-1003">Cell membrane</keyword>
<feature type="transmembrane region" description="Helical" evidence="6">
    <location>
        <begin position="449"/>
        <end position="470"/>
    </location>
</feature>
<feature type="transmembrane region" description="Helical" evidence="6">
    <location>
        <begin position="138"/>
        <end position="158"/>
    </location>
</feature>
<comment type="subcellular location">
    <subcellularLocation>
        <location evidence="1">Cell membrane</location>
        <topology evidence="1">Multi-pass membrane protein</topology>
    </subcellularLocation>
</comment>
<feature type="transmembrane region" description="Helical" evidence="6">
    <location>
        <begin position="179"/>
        <end position="197"/>
    </location>
</feature>
<keyword evidence="8" id="KW-1185">Reference proteome</keyword>
<evidence type="ECO:0000256" key="4">
    <source>
        <dbReference type="ARBA" id="ARBA00022989"/>
    </source>
</evidence>
<feature type="transmembrane region" description="Helical" evidence="6">
    <location>
        <begin position="524"/>
        <end position="546"/>
    </location>
</feature>
<keyword evidence="5 6" id="KW-0472">Membrane</keyword>